<dbReference type="EMBL" id="DS231734">
    <property type="protein sequence ID" value="KNB19674.1"/>
    <property type="molecule type" value="Genomic_DNA"/>
</dbReference>
<reference evidence="1" key="1">
    <citation type="submission" date="2007-04" db="EMBL/GenBank/DDBJ databases">
        <authorList>
            <consortium name="The Broad Institute Genome Sequencing Platform"/>
            <person name="Birren B."/>
            <person name="Lander E."/>
            <person name="Galagan J."/>
            <person name="Nusbaum C."/>
            <person name="Devon K."/>
            <person name="Ma L.-J."/>
            <person name="Jaffe D."/>
            <person name="Butler J."/>
            <person name="Alvarez P."/>
            <person name="Gnerre S."/>
            <person name="Grabherr M."/>
            <person name="Kleber M."/>
            <person name="Mauceli E."/>
            <person name="Brockman W."/>
            <person name="MacCallum I.A."/>
            <person name="Young S."/>
            <person name="LaButti K."/>
            <person name="DeCaprio D."/>
            <person name="Crawford M."/>
            <person name="Koehrsen M."/>
            <person name="Engels R."/>
            <person name="Montgomery P."/>
            <person name="Pearson M."/>
            <person name="Howarth C."/>
            <person name="Larson L."/>
            <person name="White J."/>
            <person name="O'Leary S."/>
            <person name="Kodira C."/>
            <person name="Zeng Q."/>
            <person name="Yandava C."/>
            <person name="Alvarado L."/>
            <person name="Kistler C."/>
            <person name="Shim W.-B."/>
            <person name="Kang S."/>
            <person name="Woloshuk C."/>
        </authorList>
    </citation>
    <scope>NUCLEOTIDE SEQUENCE</scope>
    <source>
        <strain evidence="1">4287</strain>
    </source>
</reference>
<name>A0A0J9W8U5_FUSO4</name>
<organism evidence="1 2">
    <name type="scientific">Fusarium oxysporum f. sp. lycopersici (strain 4287 / CBS 123668 / FGSC 9935 / NRRL 34936)</name>
    <name type="common">Fusarium vascular wilt of tomato</name>
    <dbReference type="NCBI Taxonomy" id="426428"/>
    <lineage>
        <taxon>Eukaryota</taxon>
        <taxon>Fungi</taxon>
        <taxon>Dikarya</taxon>
        <taxon>Ascomycota</taxon>
        <taxon>Pezizomycotina</taxon>
        <taxon>Sordariomycetes</taxon>
        <taxon>Hypocreomycetidae</taxon>
        <taxon>Hypocreales</taxon>
        <taxon>Nectriaceae</taxon>
        <taxon>Fusarium</taxon>
        <taxon>Fusarium oxysporum species complex</taxon>
    </lineage>
</organism>
<proteinExistence type="predicted"/>
<reference evidence="1" key="2">
    <citation type="journal article" date="2010" name="Nature">
        <title>Comparative genomics reveals mobile pathogenicity chromosomes in Fusarium.</title>
        <authorList>
            <person name="Ma L.J."/>
            <person name="van der Does H.C."/>
            <person name="Borkovich K.A."/>
            <person name="Coleman J.J."/>
            <person name="Daboussi M.J."/>
            <person name="Di Pietro A."/>
            <person name="Dufresne M."/>
            <person name="Freitag M."/>
            <person name="Grabherr M."/>
            <person name="Henrissat B."/>
            <person name="Houterman P.M."/>
            <person name="Kang S."/>
            <person name="Shim W.B."/>
            <person name="Woloshuk C."/>
            <person name="Xie X."/>
            <person name="Xu J.R."/>
            <person name="Antoniw J."/>
            <person name="Baker S.E."/>
            <person name="Bluhm B.H."/>
            <person name="Breakspear A."/>
            <person name="Brown D.W."/>
            <person name="Butchko R.A."/>
            <person name="Chapman S."/>
            <person name="Coulson R."/>
            <person name="Coutinho P.M."/>
            <person name="Danchin E.G."/>
            <person name="Diener A."/>
            <person name="Gale L.R."/>
            <person name="Gardiner D.M."/>
            <person name="Goff S."/>
            <person name="Hammond-Kosack K.E."/>
            <person name="Hilburn K."/>
            <person name="Hua-Van A."/>
            <person name="Jonkers W."/>
            <person name="Kazan K."/>
            <person name="Kodira C.D."/>
            <person name="Koehrsen M."/>
            <person name="Kumar L."/>
            <person name="Lee Y.H."/>
            <person name="Li L."/>
            <person name="Manners J.M."/>
            <person name="Miranda-Saavedra D."/>
            <person name="Mukherjee M."/>
            <person name="Park G."/>
            <person name="Park J."/>
            <person name="Park S.Y."/>
            <person name="Proctor R.H."/>
            <person name="Regev A."/>
            <person name="Ruiz-Roldan M.C."/>
            <person name="Sain D."/>
            <person name="Sakthikumar S."/>
            <person name="Sykes S."/>
            <person name="Schwartz D.C."/>
            <person name="Turgeon B.G."/>
            <person name="Wapinski I."/>
            <person name="Yoder O."/>
            <person name="Young S."/>
            <person name="Zeng Q."/>
            <person name="Zhou S."/>
            <person name="Galagan J."/>
            <person name="Cuomo C.A."/>
            <person name="Kistler H.C."/>
            <person name="Rep M."/>
        </authorList>
    </citation>
    <scope>NUCLEOTIDE SEQUENCE [LARGE SCALE GENOMIC DNA]</scope>
    <source>
        <strain evidence="1">4287</strain>
    </source>
</reference>
<dbReference type="Proteomes" id="UP000009097">
    <property type="component" value="Unassembled WGS sequence"/>
</dbReference>
<accession>A0A0J9W8U5</accession>
<dbReference type="VEuPathDB" id="FungiDB:FOXG_22626"/>
<dbReference type="AlphaFoldDB" id="A0A0J9W8U5"/>
<gene>
    <name evidence="1" type="ORF">FOXG_22626</name>
</gene>
<protein>
    <submittedName>
        <fullName evidence="1">Uncharacterized protein</fullName>
    </submittedName>
</protein>
<sequence length="30" mass="3272">MAGRINIIGQSLMRKLIATANVRYLKAGPD</sequence>
<evidence type="ECO:0000313" key="1">
    <source>
        <dbReference type="EMBL" id="KNB19674.1"/>
    </source>
</evidence>
<evidence type="ECO:0000313" key="2">
    <source>
        <dbReference type="Proteomes" id="UP000009097"/>
    </source>
</evidence>
<dbReference type="RefSeq" id="XP_018257719.1">
    <property type="nucleotide sequence ID" value="XM_018403031.1"/>
</dbReference>
<dbReference type="GeneID" id="28963332"/>
<dbReference type="KEGG" id="fox:FOXG_22626"/>